<proteinExistence type="predicted"/>
<dbReference type="RefSeq" id="WP_160375136.1">
    <property type="nucleotide sequence ID" value="NZ_WSTB01000006.1"/>
</dbReference>
<keyword evidence="2" id="KW-1185">Reference proteome</keyword>
<protein>
    <submittedName>
        <fullName evidence="1">Nucleotidyl transferase AbiEii/AbiGii toxin family protein</fullName>
    </submittedName>
</protein>
<evidence type="ECO:0000313" key="1">
    <source>
        <dbReference type="EMBL" id="MWB95221.1"/>
    </source>
</evidence>
<dbReference type="EMBL" id="WSTB01000006">
    <property type="protein sequence ID" value="MWB95221.1"/>
    <property type="molecule type" value="Genomic_DNA"/>
</dbReference>
<comment type="caution">
    <text evidence="1">The sequence shown here is derived from an EMBL/GenBank/DDBJ whole genome shotgun (WGS) entry which is preliminary data.</text>
</comment>
<organism evidence="1 2">
    <name type="scientific">Flavobacterium hydrocarbonoxydans</name>
    <dbReference type="NCBI Taxonomy" id="2683249"/>
    <lineage>
        <taxon>Bacteria</taxon>
        <taxon>Pseudomonadati</taxon>
        <taxon>Bacteroidota</taxon>
        <taxon>Flavobacteriia</taxon>
        <taxon>Flavobacteriales</taxon>
        <taxon>Flavobacteriaceae</taxon>
        <taxon>Flavobacterium</taxon>
    </lineage>
</organism>
<reference evidence="1 2" key="1">
    <citation type="submission" date="2019-12" db="EMBL/GenBank/DDBJ databases">
        <authorList>
            <person name="Kim Y.S."/>
        </authorList>
    </citation>
    <scope>NUCLEOTIDE SEQUENCE [LARGE SCALE GENOMIC DNA]</scope>
    <source>
        <strain evidence="1 2">GA093</strain>
    </source>
</reference>
<name>A0A6I4NM23_9FLAO</name>
<keyword evidence="1" id="KW-0808">Transferase</keyword>
<dbReference type="GO" id="GO:0016740">
    <property type="term" value="F:transferase activity"/>
    <property type="evidence" value="ECO:0007669"/>
    <property type="project" value="UniProtKB-KW"/>
</dbReference>
<dbReference type="SUPFAM" id="SSF81301">
    <property type="entry name" value="Nucleotidyltransferase"/>
    <property type="match status" value="1"/>
</dbReference>
<dbReference type="InterPro" id="IPR014942">
    <property type="entry name" value="AbiEii"/>
</dbReference>
<dbReference type="Pfam" id="PF08843">
    <property type="entry name" value="AbiEii"/>
    <property type="match status" value="1"/>
</dbReference>
<dbReference type="Proteomes" id="UP000471501">
    <property type="component" value="Unassembled WGS sequence"/>
</dbReference>
<gene>
    <name evidence="1" type="ORF">GON26_12690</name>
</gene>
<dbReference type="InterPro" id="IPR043519">
    <property type="entry name" value="NT_sf"/>
</dbReference>
<accession>A0A6I4NM23</accession>
<evidence type="ECO:0000313" key="2">
    <source>
        <dbReference type="Proteomes" id="UP000471501"/>
    </source>
</evidence>
<dbReference type="AlphaFoldDB" id="A0A6I4NM23"/>
<sequence length="214" mass="25284">MKDLYWNTVKPILKVVLQDIITEPIFAPFRLVGGTSLSLQTGHRMSVDIDLFTDAEYGSIDYKAIREFLEIKYPFCSSRSLENVSFGTYFIVGTSEMDCVKIDLYYTDDFIEPPLIINEIRMATINEIIAMKLDVVLRGGRKKDFWDLHYFIDKMNVDEMITLFQKRYPYTEDYEKIKEQLIFFEEADTDFEPNCLLGKNWEIIKLDFYEFVNQ</sequence>